<sequence length="51" mass="5383">MAEKTVELMSGSPLEMKLEEVLGKVTAMESAMTKMTALFEGGAFSGKAGKE</sequence>
<dbReference type="AlphaFoldDB" id="A5KJT8"/>
<evidence type="ECO:0000313" key="1">
    <source>
        <dbReference type="EMBL" id="EDK25590.1"/>
    </source>
</evidence>
<proteinExistence type="predicted"/>
<organism evidence="1 2">
    <name type="scientific">[Ruminococcus] torques ATCC 27756</name>
    <dbReference type="NCBI Taxonomy" id="411460"/>
    <lineage>
        <taxon>Bacteria</taxon>
        <taxon>Bacillati</taxon>
        <taxon>Bacillota</taxon>
        <taxon>Clostridia</taxon>
        <taxon>Lachnospirales</taxon>
        <taxon>Lachnospiraceae</taxon>
        <taxon>Mediterraneibacter</taxon>
    </lineage>
</organism>
<name>A5KJT8_9FIRM</name>
<reference evidence="1 2" key="1">
    <citation type="submission" date="2007-03" db="EMBL/GenBank/DDBJ databases">
        <authorList>
            <person name="Fulton L."/>
            <person name="Clifton S."/>
            <person name="Fulton B."/>
            <person name="Xu J."/>
            <person name="Minx P."/>
            <person name="Pepin K.H."/>
            <person name="Johnson M."/>
            <person name="Thiruvilangam P."/>
            <person name="Bhonagiri V."/>
            <person name="Nash W.E."/>
            <person name="Mardis E.R."/>
            <person name="Wilson R.K."/>
        </authorList>
    </citation>
    <scope>NUCLEOTIDE SEQUENCE [LARGE SCALE GENOMIC DNA]</scope>
    <source>
        <strain evidence="1 2">ATCC 27756</strain>
    </source>
</reference>
<dbReference type="PaxDb" id="411460-RUMTOR_00485"/>
<dbReference type="Proteomes" id="UP000003577">
    <property type="component" value="Unassembled WGS sequence"/>
</dbReference>
<reference evidence="1 2" key="2">
    <citation type="submission" date="2007-04" db="EMBL/GenBank/DDBJ databases">
        <title>Draft genome sequence of Ruminococcus torques (ATCC 27756).</title>
        <authorList>
            <person name="Sudarsanam P."/>
            <person name="Ley R."/>
            <person name="Guruge J."/>
            <person name="Turnbaugh P.J."/>
            <person name="Mahowald M."/>
            <person name="Liep D."/>
            <person name="Gordon J."/>
        </authorList>
    </citation>
    <scope>NUCLEOTIDE SEQUENCE [LARGE SCALE GENOMIC DNA]</scope>
    <source>
        <strain evidence="1 2">ATCC 27756</strain>
    </source>
</reference>
<evidence type="ECO:0000313" key="2">
    <source>
        <dbReference type="Proteomes" id="UP000003577"/>
    </source>
</evidence>
<gene>
    <name evidence="1" type="ORF">RUMTOR_00485</name>
</gene>
<accession>A5KJT8</accession>
<comment type="caution">
    <text evidence="1">The sequence shown here is derived from an EMBL/GenBank/DDBJ whole genome shotgun (WGS) entry which is preliminary data.</text>
</comment>
<dbReference type="EMBL" id="AAVP02000001">
    <property type="protein sequence ID" value="EDK25590.1"/>
    <property type="molecule type" value="Genomic_DNA"/>
</dbReference>
<protein>
    <submittedName>
        <fullName evidence="1">Uncharacterized protein</fullName>
    </submittedName>
</protein>
<dbReference type="HOGENOM" id="CLU_3103485_0_0_9"/>